<evidence type="ECO:0000256" key="3">
    <source>
        <dbReference type="ARBA" id="ARBA00022448"/>
    </source>
</evidence>
<evidence type="ECO:0000256" key="2">
    <source>
        <dbReference type="ARBA" id="ARBA00005695"/>
    </source>
</evidence>
<evidence type="ECO:0000313" key="8">
    <source>
        <dbReference type="Proteomes" id="UP000442694"/>
    </source>
</evidence>
<feature type="domain" description="Solute-binding protein family 5" evidence="6">
    <location>
        <begin position="74"/>
        <end position="455"/>
    </location>
</feature>
<dbReference type="EMBL" id="WFLN01000005">
    <property type="protein sequence ID" value="KAB8032193.1"/>
    <property type="molecule type" value="Genomic_DNA"/>
</dbReference>
<sequence length="539" mass="62094">MKYLFKLISLSFTMTQTVFAVVPKDPLAAKVQEINIGAGSEPQTLDPTKCNETVCSDIIDKLFEGLVRSDENGEIRPSQAEKWSMSPDGKVYTFYLRKNLKWSDGSKVTAYDYVYSLQRLADPKVASEQSSFLENVLNGKEITAGQKSVDTLGVKALSDNILEVVLSKPTPYFLEIMSVLNTYPVQKKNLEKYGSEEFNHAGKLVSNGAFKLLYRRNGDKIILEPNEHYWNKENIYLDKVNFIITNDLNSEYRMYESGQLHKTYEIPADRYKEIQAKYSKEFNNKPYLSNYFYIFNLNNPKFKDKKLRTALNIAIDREIITKTILGLGQKPLYDLIPYGMKNYAQNKAYWQDWPREKQLLEAKKLFKEAGYSDGKSLKIQILYNTSENHKKVAVAIASMWKQAFGIVAEPVNEEWKTMLDTRELGKFEVMRMGGVANLNDPYDFLIDFTSKSNTNSSKFKNVEFDKYFEMSKNELNPSKRQKMQEQLGRIIIEEVPVMPIYSGTMSFLLKENVKGLKVDVKRKFSLTGVYLTEKAKNLN</sequence>
<evidence type="ECO:0000256" key="1">
    <source>
        <dbReference type="ARBA" id="ARBA00004196"/>
    </source>
</evidence>
<evidence type="ECO:0000256" key="4">
    <source>
        <dbReference type="ARBA" id="ARBA00022729"/>
    </source>
</evidence>
<dbReference type="InterPro" id="IPR030678">
    <property type="entry name" value="Peptide/Ni-bd"/>
</dbReference>
<evidence type="ECO:0000313" key="7">
    <source>
        <dbReference type="EMBL" id="KAB8032193.1"/>
    </source>
</evidence>
<evidence type="ECO:0000259" key="6">
    <source>
        <dbReference type="Pfam" id="PF00496"/>
    </source>
</evidence>
<keyword evidence="4 5" id="KW-0732">Signal</keyword>
<dbReference type="GO" id="GO:0015833">
    <property type="term" value="P:peptide transport"/>
    <property type="evidence" value="ECO:0007669"/>
    <property type="project" value="TreeGrafter"/>
</dbReference>
<evidence type="ECO:0000256" key="5">
    <source>
        <dbReference type="SAM" id="SignalP"/>
    </source>
</evidence>
<dbReference type="GO" id="GO:1904680">
    <property type="term" value="F:peptide transmembrane transporter activity"/>
    <property type="evidence" value="ECO:0007669"/>
    <property type="project" value="TreeGrafter"/>
</dbReference>
<dbReference type="GO" id="GO:0030288">
    <property type="term" value="C:outer membrane-bounded periplasmic space"/>
    <property type="evidence" value="ECO:0007669"/>
    <property type="project" value="TreeGrafter"/>
</dbReference>
<dbReference type="SUPFAM" id="SSF53850">
    <property type="entry name" value="Periplasmic binding protein-like II"/>
    <property type="match status" value="1"/>
</dbReference>
<protein>
    <submittedName>
        <fullName evidence="7">Peptide ABC transporter substrate-binding protein</fullName>
    </submittedName>
</protein>
<dbReference type="FunFam" id="3.90.76.10:FF:000001">
    <property type="entry name" value="Oligopeptide ABC transporter substrate-binding protein"/>
    <property type="match status" value="1"/>
</dbReference>
<dbReference type="CDD" id="cd08504">
    <property type="entry name" value="PBP2_OppA"/>
    <property type="match status" value="1"/>
</dbReference>
<reference evidence="7 8" key="1">
    <citation type="submission" date="2019-10" db="EMBL/GenBank/DDBJ databases">
        <title>New genus of Silvanigrellaceae.</title>
        <authorList>
            <person name="Pitt A."/>
            <person name="Hahn M.W."/>
        </authorList>
    </citation>
    <scope>NUCLEOTIDE SEQUENCE [LARGE SCALE GENOMIC DNA]</scope>
    <source>
        <strain evidence="7 8">33A1-SZDP</strain>
    </source>
</reference>
<keyword evidence="3" id="KW-0813">Transport</keyword>
<feature type="signal peptide" evidence="5">
    <location>
        <begin position="1"/>
        <end position="20"/>
    </location>
</feature>
<proteinExistence type="inferred from homology"/>
<name>A0A833JE29_9BACT</name>
<comment type="caution">
    <text evidence="7">The sequence shown here is derived from an EMBL/GenBank/DDBJ whole genome shotgun (WGS) entry which is preliminary data.</text>
</comment>
<accession>A0A833JE29</accession>
<dbReference type="Gene3D" id="3.90.76.10">
    <property type="entry name" value="Dipeptide-binding Protein, Domain 1"/>
    <property type="match status" value="1"/>
</dbReference>
<comment type="subcellular location">
    <subcellularLocation>
        <location evidence="1">Cell envelope</location>
    </subcellularLocation>
</comment>
<dbReference type="Gene3D" id="3.10.105.10">
    <property type="entry name" value="Dipeptide-binding Protein, Domain 3"/>
    <property type="match status" value="1"/>
</dbReference>
<dbReference type="InterPro" id="IPR023765">
    <property type="entry name" value="SBP_5_CS"/>
</dbReference>
<dbReference type="Gene3D" id="3.40.190.10">
    <property type="entry name" value="Periplasmic binding protein-like II"/>
    <property type="match status" value="1"/>
</dbReference>
<dbReference type="RefSeq" id="WP_152212432.1">
    <property type="nucleotide sequence ID" value="NZ_WFLN01000005.1"/>
</dbReference>
<keyword evidence="8" id="KW-1185">Reference proteome</keyword>
<dbReference type="PANTHER" id="PTHR30290">
    <property type="entry name" value="PERIPLASMIC BINDING COMPONENT OF ABC TRANSPORTER"/>
    <property type="match status" value="1"/>
</dbReference>
<comment type="similarity">
    <text evidence="2">Belongs to the bacterial solute-binding protein 5 family.</text>
</comment>
<organism evidence="7 8">
    <name type="scientific">Fluviispira multicolorata</name>
    <dbReference type="NCBI Taxonomy" id="2654512"/>
    <lineage>
        <taxon>Bacteria</taxon>
        <taxon>Pseudomonadati</taxon>
        <taxon>Bdellovibrionota</taxon>
        <taxon>Oligoflexia</taxon>
        <taxon>Silvanigrellales</taxon>
        <taxon>Silvanigrellaceae</taxon>
        <taxon>Fluviispira</taxon>
    </lineage>
</organism>
<dbReference type="PROSITE" id="PS01040">
    <property type="entry name" value="SBP_BACTERIAL_5"/>
    <property type="match status" value="1"/>
</dbReference>
<feature type="chain" id="PRO_5032557876" evidence="5">
    <location>
        <begin position="21"/>
        <end position="539"/>
    </location>
</feature>
<dbReference type="InterPro" id="IPR000914">
    <property type="entry name" value="SBP_5_dom"/>
</dbReference>
<dbReference type="Proteomes" id="UP000442694">
    <property type="component" value="Unassembled WGS sequence"/>
</dbReference>
<dbReference type="Pfam" id="PF00496">
    <property type="entry name" value="SBP_bac_5"/>
    <property type="match status" value="1"/>
</dbReference>
<dbReference type="GO" id="GO:0043190">
    <property type="term" value="C:ATP-binding cassette (ABC) transporter complex"/>
    <property type="evidence" value="ECO:0007669"/>
    <property type="project" value="InterPro"/>
</dbReference>
<dbReference type="PANTHER" id="PTHR30290:SF10">
    <property type="entry name" value="PERIPLASMIC OLIGOPEPTIDE-BINDING PROTEIN-RELATED"/>
    <property type="match status" value="1"/>
</dbReference>
<dbReference type="PIRSF" id="PIRSF002741">
    <property type="entry name" value="MppA"/>
    <property type="match status" value="1"/>
</dbReference>
<dbReference type="AlphaFoldDB" id="A0A833JE29"/>
<dbReference type="InterPro" id="IPR039424">
    <property type="entry name" value="SBP_5"/>
</dbReference>
<gene>
    <name evidence="7" type="ORF">GCL57_05980</name>
</gene>